<proteinExistence type="predicted"/>
<evidence type="ECO:0000313" key="3">
    <source>
        <dbReference type="EMBL" id="KAA8901969.1"/>
    </source>
</evidence>
<evidence type="ECO:0000313" key="4">
    <source>
        <dbReference type="Proteomes" id="UP000449547"/>
    </source>
</evidence>
<dbReference type="AlphaFoldDB" id="A0A642UMV1"/>
<name>A0A642UMV1_DIURU</name>
<accession>A0A642UMV1</accession>
<dbReference type="GeneID" id="54781671"/>
<feature type="region of interest" description="Disordered" evidence="1">
    <location>
        <begin position="88"/>
        <end position="121"/>
    </location>
</feature>
<keyword evidence="2" id="KW-1133">Transmembrane helix</keyword>
<keyword evidence="2" id="KW-0812">Transmembrane</keyword>
<sequence length="162" mass="17786">MADSMPSDVHQEQGENKTGTTAEPTDQNLQLQEQNVEQPESDANEQFEKETVEDGLHLDEEITQPEVGIGAPQELSSIGNKIEITDENKMTESHGQEAVVPEDISVDTPSDTPSPPLTSSHRCGLTLGPTEWGVIIGVLIILFPRVAWFCVKMGFRFVKLIS</sequence>
<feature type="compositionally biased region" description="Polar residues" evidence="1">
    <location>
        <begin position="16"/>
        <end position="26"/>
    </location>
</feature>
<feature type="compositionally biased region" description="Low complexity" evidence="1">
    <location>
        <begin position="27"/>
        <end position="38"/>
    </location>
</feature>
<dbReference type="EMBL" id="SWFT01000096">
    <property type="protein sequence ID" value="KAA8901969.1"/>
    <property type="molecule type" value="Genomic_DNA"/>
</dbReference>
<dbReference type="Proteomes" id="UP000449547">
    <property type="component" value="Unassembled WGS sequence"/>
</dbReference>
<dbReference type="RefSeq" id="XP_034012156.1">
    <property type="nucleotide sequence ID" value="XM_034155737.1"/>
</dbReference>
<feature type="transmembrane region" description="Helical" evidence="2">
    <location>
        <begin position="132"/>
        <end position="151"/>
    </location>
</feature>
<evidence type="ECO:0000256" key="2">
    <source>
        <dbReference type="SAM" id="Phobius"/>
    </source>
</evidence>
<feature type="region of interest" description="Disordered" evidence="1">
    <location>
        <begin position="1"/>
        <end position="52"/>
    </location>
</feature>
<dbReference type="VEuPathDB" id="FungiDB:DIURU_003020"/>
<gene>
    <name evidence="3" type="ORF">DIURU_003020</name>
</gene>
<reference evidence="3 4" key="1">
    <citation type="submission" date="2019-07" db="EMBL/GenBank/DDBJ databases">
        <title>Genome assembly of two rare yeast pathogens: Diutina rugosa and Trichomonascus ciferrii.</title>
        <authorList>
            <person name="Mixao V."/>
            <person name="Saus E."/>
            <person name="Hansen A."/>
            <person name="Lass-Flor C."/>
            <person name="Gabaldon T."/>
        </authorList>
    </citation>
    <scope>NUCLEOTIDE SEQUENCE [LARGE SCALE GENOMIC DNA]</scope>
    <source>
        <strain evidence="3 4">CBS 613</strain>
    </source>
</reference>
<evidence type="ECO:0000256" key="1">
    <source>
        <dbReference type="SAM" id="MobiDB-lite"/>
    </source>
</evidence>
<keyword evidence="2" id="KW-0472">Membrane</keyword>
<comment type="caution">
    <text evidence="3">The sequence shown here is derived from an EMBL/GenBank/DDBJ whole genome shotgun (WGS) entry which is preliminary data.</text>
</comment>
<organism evidence="3 4">
    <name type="scientific">Diutina rugosa</name>
    <name type="common">Yeast</name>
    <name type="synonym">Candida rugosa</name>
    <dbReference type="NCBI Taxonomy" id="5481"/>
    <lineage>
        <taxon>Eukaryota</taxon>
        <taxon>Fungi</taxon>
        <taxon>Dikarya</taxon>
        <taxon>Ascomycota</taxon>
        <taxon>Saccharomycotina</taxon>
        <taxon>Pichiomycetes</taxon>
        <taxon>Debaryomycetaceae</taxon>
        <taxon>Diutina</taxon>
    </lineage>
</organism>
<protein>
    <submittedName>
        <fullName evidence="3">Uncharacterized protein</fullName>
    </submittedName>
</protein>
<keyword evidence="4" id="KW-1185">Reference proteome</keyword>